<keyword evidence="6" id="KW-1185">Reference proteome</keyword>
<dbReference type="AlphaFoldDB" id="A7TMU1"/>
<dbReference type="OrthoDB" id="189226at2759"/>
<dbReference type="EMBL" id="DS480425">
    <property type="protein sequence ID" value="EDO16413.1"/>
    <property type="molecule type" value="Genomic_DNA"/>
</dbReference>
<sequence>MPLVDTIETFFVGQSSTFGEWTPKDWVYVGARILILLNYFIWDTVVYFEVKLLRLLCYGNFHRRAIEINGKIWDNVPILGNKARKVLPYILYFIDKYLLPFLERISNLIRLYYQYHIVEMTIKNKKNLKIFVTGDSETLELFDEGGQMTTLLLSNHRSLNDFALISYLVQNTHIVKLNRRRFLNNLRMIDKMNFPRVNFISWGKIFNSPDVSLLKSILINDENITITNRNIKEHLVKNGNQVLVLFPEVNILTTELSIVQRKLNQEYTFVAKFYNVLYPRFKNFVETIACFANINNVKRQSQNNIILEGKTFIHNKMEKFVTKISSSSKATDVVNEEVLKKNQVVLGLSTLLKTQLMKDSKDETLPFANDSENEGGEKEINSELLKHIKINKNLYDLTIIYYKPKYTDKAHDHVNGNLKLHEGYQLEQIDPSILEMLKPESKSSLLSPIVIMIHINRHDITELLPVRNHALEKWLEDQWRAKDKLIDSIDSGIKVT</sequence>
<reference evidence="5 6" key="1">
    <citation type="journal article" date="2007" name="Proc. Natl. Acad. Sci. U.S.A.">
        <title>Independent sorting-out of thousands of duplicated gene pairs in two yeast species descended from a whole-genome duplication.</title>
        <authorList>
            <person name="Scannell D.R."/>
            <person name="Frank A.C."/>
            <person name="Conant G.C."/>
            <person name="Byrne K.P."/>
            <person name="Woolfit M."/>
            <person name="Wolfe K.H."/>
        </authorList>
    </citation>
    <scope>NUCLEOTIDE SEQUENCE [LARGE SCALE GENOMIC DNA]</scope>
    <source>
        <strain evidence="6">ATCC 22028 / DSM 70294 / BCRC 21397 / CBS 2163 / NBRC 10782 / NRRL Y-8283 / UCD 57-17</strain>
    </source>
</reference>
<dbReference type="FunCoup" id="A7TMU1">
    <property type="interactions" value="55"/>
</dbReference>
<accession>A7TMU1</accession>
<dbReference type="GO" id="GO:0016746">
    <property type="term" value="F:acyltransferase activity"/>
    <property type="evidence" value="ECO:0007669"/>
    <property type="project" value="UniProtKB-KW"/>
</dbReference>
<dbReference type="InParanoid" id="A7TMU1"/>
<dbReference type="GeneID" id="5544547"/>
<name>A7TMU1_VANPO</name>
<dbReference type="PANTHER" id="PTHR10983">
    <property type="entry name" value="1-ACYLGLYCEROL-3-PHOSPHATE ACYLTRANSFERASE-RELATED"/>
    <property type="match status" value="1"/>
</dbReference>
<dbReference type="GO" id="GO:0030476">
    <property type="term" value="P:ascospore wall assembly"/>
    <property type="evidence" value="ECO:0007669"/>
    <property type="project" value="EnsemblFungi"/>
</dbReference>
<dbReference type="InterPro" id="IPR032098">
    <property type="entry name" value="Acyltransf_C"/>
</dbReference>
<dbReference type="STRING" id="436907.A7TMU1"/>
<proteinExistence type="inferred from homology"/>
<evidence type="ECO:0000256" key="2">
    <source>
        <dbReference type="ARBA" id="ARBA00022679"/>
    </source>
</evidence>
<evidence type="ECO:0000256" key="1">
    <source>
        <dbReference type="ARBA" id="ARBA00008655"/>
    </source>
</evidence>
<evidence type="ECO:0000313" key="6">
    <source>
        <dbReference type="Proteomes" id="UP000000267"/>
    </source>
</evidence>
<dbReference type="OMA" id="WLENRWI"/>
<dbReference type="eggNOG" id="ENOG502QWMQ">
    <property type="taxonomic scope" value="Eukaryota"/>
</dbReference>
<dbReference type="Pfam" id="PF16076">
    <property type="entry name" value="Acyltransf_C"/>
    <property type="match status" value="1"/>
</dbReference>
<dbReference type="KEGG" id="vpo:Kpol_1030p23"/>
<evidence type="ECO:0000259" key="4">
    <source>
        <dbReference type="Pfam" id="PF16076"/>
    </source>
</evidence>
<keyword evidence="2" id="KW-0808">Transferase</keyword>
<gene>
    <name evidence="5" type="ORF">Kpol_1030p23</name>
</gene>
<dbReference type="GO" id="GO:0005783">
    <property type="term" value="C:endoplasmic reticulum"/>
    <property type="evidence" value="ECO:0007669"/>
    <property type="project" value="TreeGrafter"/>
</dbReference>
<dbReference type="GO" id="GO:0036149">
    <property type="term" value="P:phosphatidylinositol acyl-chain remodeling"/>
    <property type="evidence" value="ECO:0007669"/>
    <property type="project" value="TreeGrafter"/>
</dbReference>
<comment type="similarity">
    <text evidence="1">Belongs to the 1-acyl-sn-glycerol-3-phosphate acyltransferase family.</text>
</comment>
<dbReference type="RefSeq" id="XP_001644271.1">
    <property type="nucleotide sequence ID" value="XM_001644221.1"/>
</dbReference>
<dbReference type="PhylomeDB" id="A7TMU1"/>
<dbReference type="Proteomes" id="UP000000267">
    <property type="component" value="Unassembled WGS sequence"/>
</dbReference>
<protein>
    <recommendedName>
        <fullName evidence="4">Acyltransferase C-terminal domain-containing protein</fullName>
    </recommendedName>
</protein>
<evidence type="ECO:0000313" key="5">
    <source>
        <dbReference type="EMBL" id="EDO16413.1"/>
    </source>
</evidence>
<dbReference type="SUPFAM" id="SSF69593">
    <property type="entry name" value="Glycerol-3-phosphate (1)-acyltransferase"/>
    <property type="match status" value="1"/>
</dbReference>
<dbReference type="HOGENOM" id="CLU_045029_0_0_1"/>
<evidence type="ECO:0000256" key="3">
    <source>
        <dbReference type="ARBA" id="ARBA00023315"/>
    </source>
</evidence>
<keyword evidence="3" id="KW-0012">Acyltransferase</keyword>
<organism evidence="6">
    <name type="scientific">Vanderwaltozyma polyspora (strain ATCC 22028 / DSM 70294 / BCRC 21397 / CBS 2163 / NBRC 10782 / NRRL Y-8283 / UCD 57-17)</name>
    <name type="common">Kluyveromyces polysporus</name>
    <dbReference type="NCBI Taxonomy" id="436907"/>
    <lineage>
        <taxon>Eukaryota</taxon>
        <taxon>Fungi</taxon>
        <taxon>Dikarya</taxon>
        <taxon>Ascomycota</taxon>
        <taxon>Saccharomycotina</taxon>
        <taxon>Saccharomycetes</taxon>
        <taxon>Saccharomycetales</taxon>
        <taxon>Saccharomycetaceae</taxon>
        <taxon>Vanderwaltozyma</taxon>
    </lineage>
</organism>
<feature type="domain" description="Acyltransferase C-terminal" evidence="4">
    <location>
        <begin position="448"/>
        <end position="488"/>
    </location>
</feature>
<dbReference type="PANTHER" id="PTHR10983:SF70">
    <property type="entry name" value="PROTEIN MUM3"/>
    <property type="match status" value="1"/>
</dbReference>